<dbReference type="VEuPathDB" id="PiroplasmaDB:BOVATA_026610"/>
<keyword evidence="2" id="KW-0808">Transferase</keyword>
<dbReference type="RefSeq" id="XP_028867411.1">
    <property type="nucleotide sequence ID" value="XM_029011578.1"/>
</dbReference>
<dbReference type="InterPro" id="IPR007788">
    <property type="entry name" value="QCT"/>
</dbReference>
<sequence length="433" mass="47713">MPCRSWPSGLGSVVSGATLLLLCVASFLCSADSDGARGSLITEESERFTLYSVSLSDVPVFVTAEDFHVDLLGTQFVQVGWMKRGEMTAYQITVDGCDVEWKIRLHQKIPFGLIFYPEYSATLERLERTAATWPDTPFGARVYIPEVQGVRTPHVCAFGAQAVLPFTQGLLFTSEQTVLESSGLSSRSFLREFSASTGTTLRRANLPSGYFAEGTALVVEPSTLRLYVMVLTYTDNVILLYDYATFVLAYAYKMNYMGFGLTSNYDIRCKDLADFVVRQKVWMTTGGSDLISVSLPASFSDGALSIAGSVPITLNGRRLLYVNEMEYNVPSDTVYGNIWGSDYIVEINPYDGTCLALWDLRSLASQQPMDVDVLNGIACHPSKSYCMVTGKFWPHLYRVTLPKGSAKSVDVPLDFYDNFCEAEGATSSPQGAR</sequence>
<evidence type="ECO:0000313" key="3">
    <source>
        <dbReference type="Proteomes" id="UP000236319"/>
    </source>
</evidence>
<organism evidence="2 3">
    <name type="scientific">Babesia ovata</name>
    <dbReference type="NCBI Taxonomy" id="189622"/>
    <lineage>
        <taxon>Eukaryota</taxon>
        <taxon>Sar</taxon>
        <taxon>Alveolata</taxon>
        <taxon>Apicomplexa</taxon>
        <taxon>Aconoidasida</taxon>
        <taxon>Piroplasmida</taxon>
        <taxon>Babesiidae</taxon>
        <taxon>Babesia</taxon>
    </lineage>
</organism>
<dbReference type="PANTHER" id="PTHR31270:SF1">
    <property type="entry name" value="GLUTAMINYL-PEPTIDE CYCLOTRANSFERASE"/>
    <property type="match status" value="1"/>
</dbReference>
<dbReference type="InterPro" id="IPR011044">
    <property type="entry name" value="Quino_amine_DH_bsu"/>
</dbReference>
<reference evidence="2 3" key="1">
    <citation type="journal article" date="2017" name="BMC Genomics">
        <title>Whole-genome assembly of Babesia ovata and comparative genomics between closely related pathogens.</title>
        <authorList>
            <person name="Yamagishi J."/>
            <person name="Asada M."/>
            <person name="Hakimi H."/>
            <person name="Tanaka T.Q."/>
            <person name="Sugimoto C."/>
            <person name="Kawazu S."/>
        </authorList>
    </citation>
    <scope>NUCLEOTIDE SEQUENCE [LARGE SCALE GENOMIC DNA]</scope>
    <source>
        <strain evidence="2 3">Miyake</strain>
    </source>
</reference>
<dbReference type="PANTHER" id="PTHR31270">
    <property type="entry name" value="GLUTAMINYL-PEPTIDE CYCLOTRANSFERASE"/>
    <property type="match status" value="1"/>
</dbReference>
<dbReference type="AlphaFoldDB" id="A0A2H6KDU5"/>
<name>A0A2H6KDU5_9APIC</name>
<dbReference type="SUPFAM" id="SSF50969">
    <property type="entry name" value="YVTN repeat-like/Quinoprotein amine dehydrogenase"/>
    <property type="match status" value="1"/>
</dbReference>
<dbReference type="GeneID" id="39874938"/>
<keyword evidence="3" id="KW-1185">Reference proteome</keyword>
<evidence type="ECO:0000256" key="1">
    <source>
        <dbReference type="SAM" id="SignalP"/>
    </source>
</evidence>
<accession>A0A2H6KDU5</accession>
<protein>
    <submittedName>
        <fullName evidence="2">Glutamine cyclotransferase</fullName>
    </submittedName>
</protein>
<dbReference type="Pfam" id="PF05096">
    <property type="entry name" value="Glu_cyclase_2"/>
    <property type="match status" value="1"/>
</dbReference>
<proteinExistence type="predicted"/>
<keyword evidence="1" id="KW-0732">Signal</keyword>
<dbReference type="EMBL" id="BDSA01000002">
    <property type="protein sequence ID" value="GBE61168.1"/>
    <property type="molecule type" value="Genomic_DNA"/>
</dbReference>
<dbReference type="GO" id="GO:0016603">
    <property type="term" value="F:glutaminyl-peptide cyclotransferase activity"/>
    <property type="evidence" value="ECO:0007669"/>
    <property type="project" value="InterPro"/>
</dbReference>
<comment type="caution">
    <text evidence="2">The sequence shown here is derived from an EMBL/GenBank/DDBJ whole genome shotgun (WGS) entry which is preliminary data.</text>
</comment>
<evidence type="ECO:0000313" key="2">
    <source>
        <dbReference type="EMBL" id="GBE61168.1"/>
    </source>
</evidence>
<gene>
    <name evidence="2" type="ORF">BOVATA_026610</name>
</gene>
<feature type="signal peptide" evidence="1">
    <location>
        <begin position="1"/>
        <end position="31"/>
    </location>
</feature>
<dbReference type="Proteomes" id="UP000236319">
    <property type="component" value="Unassembled WGS sequence"/>
</dbReference>
<dbReference type="OrthoDB" id="409395at2759"/>
<feature type="chain" id="PRO_5014110837" evidence="1">
    <location>
        <begin position="32"/>
        <end position="433"/>
    </location>
</feature>